<dbReference type="PANTHER" id="PTHR15298">
    <property type="entry name" value="L-COA N-ACYLTRANSFERASE-RELATED"/>
    <property type="match status" value="1"/>
</dbReference>
<keyword evidence="4" id="KW-1185">Reference proteome</keyword>
<sequence>MKTLKRFELQVAEEVLKKHLPKSFKVYGFLYYINRGKPTTLEVVVDEWPDFKVIIADLTSKIGTLWITH</sequence>
<comment type="similarity">
    <text evidence="1">Belongs to the glycine N-acyltransferase family.</text>
</comment>
<dbReference type="GO" id="GO:0005739">
    <property type="term" value="C:mitochondrion"/>
    <property type="evidence" value="ECO:0007669"/>
    <property type="project" value="InterPro"/>
</dbReference>
<dbReference type="EMBL" id="JBBPFD010000013">
    <property type="protein sequence ID" value="KAK7901433.1"/>
    <property type="molecule type" value="Genomic_DNA"/>
</dbReference>
<dbReference type="Proteomes" id="UP001460270">
    <property type="component" value="Unassembled WGS sequence"/>
</dbReference>
<gene>
    <name evidence="3" type="ORF">WMY93_018202</name>
</gene>
<dbReference type="InterPro" id="IPR015938">
    <property type="entry name" value="Glycine_N-acyltransferase_N"/>
</dbReference>
<keyword evidence="1" id="KW-0808">Transferase</keyword>
<dbReference type="InterPro" id="IPR010313">
    <property type="entry name" value="Glycine_N-acyltransferase"/>
</dbReference>
<name>A0AAW0NKX5_9GOBI</name>
<proteinExistence type="inferred from homology"/>
<dbReference type="AlphaFoldDB" id="A0AAW0NKX5"/>
<feature type="domain" description="Glycine N-acyltransferase N-terminal" evidence="2">
    <location>
        <begin position="8"/>
        <end position="56"/>
    </location>
</feature>
<reference evidence="4" key="1">
    <citation type="submission" date="2024-04" db="EMBL/GenBank/DDBJ databases">
        <title>Salinicola lusitanus LLJ914,a marine bacterium isolated from the Okinawa Trough.</title>
        <authorList>
            <person name="Li J."/>
        </authorList>
    </citation>
    <scope>NUCLEOTIDE SEQUENCE [LARGE SCALE GENOMIC DNA]</scope>
</reference>
<organism evidence="3 4">
    <name type="scientific">Mugilogobius chulae</name>
    <name type="common">yellowstripe goby</name>
    <dbReference type="NCBI Taxonomy" id="88201"/>
    <lineage>
        <taxon>Eukaryota</taxon>
        <taxon>Metazoa</taxon>
        <taxon>Chordata</taxon>
        <taxon>Craniata</taxon>
        <taxon>Vertebrata</taxon>
        <taxon>Euteleostomi</taxon>
        <taxon>Actinopterygii</taxon>
        <taxon>Neopterygii</taxon>
        <taxon>Teleostei</taxon>
        <taxon>Neoteleostei</taxon>
        <taxon>Acanthomorphata</taxon>
        <taxon>Gobiaria</taxon>
        <taxon>Gobiiformes</taxon>
        <taxon>Gobioidei</taxon>
        <taxon>Gobiidae</taxon>
        <taxon>Gobionellinae</taxon>
        <taxon>Mugilogobius</taxon>
    </lineage>
</organism>
<evidence type="ECO:0000313" key="4">
    <source>
        <dbReference type="Proteomes" id="UP001460270"/>
    </source>
</evidence>
<evidence type="ECO:0000259" key="2">
    <source>
        <dbReference type="Pfam" id="PF06021"/>
    </source>
</evidence>
<protein>
    <recommendedName>
        <fullName evidence="1">Glycine N-acyltransferase-like protein</fullName>
        <ecNumber evidence="1">2.3.1.-</ecNumber>
    </recommendedName>
</protein>
<dbReference type="EC" id="2.3.1.-" evidence="1"/>
<comment type="caution">
    <text evidence="3">The sequence shown here is derived from an EMBL/GenBank/DDBJ whole genome shotgun (WGS) entry which is preliminary data.</text>
</comment>
<evidence type="ECO:0000256" key="1">
    <source>
        <dbReference type="RuleBase" id="RU368002"/>
    </source>
</evidence>
<keyword evidence="1" id="KW-0012">Acyltransferase</keyword>
<dbReference type="PANTHER" id="PTHR15298:SF1">
    <property type="entry name" value="GLYCINE N-ACYLTRANSFERASE-LIKE PROTEIN"/>
    <property type="match status" value="1"/>
</dbReference>
<dbReference type="Pfam" id="PF06021">
    <property type="entry name" value="Gly_acyl_tr_N"/>
    <property type="match status" value="1"/>
</dbReference>
<evidence type="ECO:0000313" key="3">
    <source>
        <dbReference type="EMBL" id="KAK7901433.1"/>
    </source>
</evidence>
<accession>A0AAW0NKX5</accession>
<dbReference type="GO" id="GO:0047961">
    <property type="term" value="F:glycine N-acyltransferase activity"/>
    <property type="evidence" value="ECO:0007669"/>
    <property type="project" value="InterPro"/>
</dbReference>